<dbReference type="PANTHER" id="PTHR33116:SF78">
    <property type="entry name" value="OS12G0587133 PROTEIN"/>
    <property type="match status" value="1"/>
</dbReference>
<name>A0AAP0G6K6_9ASPA</name>
<evidence type="ECO:0000313" key="1">
    <source>
        <dbReference type="EMBL" id="KAK8940606.1"/>
    </source>
</evidence>
<accession>A0AAP0G6K6</accession>
<keyword evidence="2" id="KW-1185">Reference proteome</keyword>
<reference evidence="1 2" key="1">
    <citation type="journal article" date="2022" name="Nat. Plants">
        <title>Genomes of leafy and leafless Platanthera orchids illuminate the evolution of mycoheterotrophy.</title>
        <authorList>
            <person name="Li M.H."/>
            <person name="Liu K.W."/>
            <person name="Li Z."/>
            <person name="Lu H.C."/>
            <person name="Ye Q.L."/>
            <person name="Zhang D."/>
            <person name="Wang J.Y."/>
            <person name="Li Y.F."/>
            <person name="Zhong Z.M."/>
            <person name="Liu X."/>
            <person name="Yu X."/>
            <person name="Liu D.K."/>
            <person name="Tu X.D."/>
            <person name="Liu B."/>
            <person name="Hao Y."/>
            <person name="Liao X.Y."/>
            <person name="Jiang Y.T."/>
            <person name="Sun W.H."/>
            <person name="Chen J."/>
            <person name="Chen Y.Q."/>
            <person name="Ai Y."/>
            <person name="Zhai J.W."/>
            <person name="Wu S.S."/>
            <person name="Zhou Z."/>
            <person name="Hsiao Y.Y."/>
            <person name="Wu W.L."/>
            <person name="Chen Y.Y."/>
            <person name="Lin Y.F."/>
            <person name="Hsu J.L."/>
            <person name="Li C.Y."/>
            <person name="Wang Z.W."/>
            <person name="Zhao X."/>
            <person name="Zhong W.Y."/>
            <person name="Ma X.K."/>
            <person name="Ma L."/>
            <person name="Huang J."/>
            <person name="Chen G.Z."/>
            <person name="Huang M.Z."/>
            <person name="Huang L."/>
            <person name="Peng D.H."/>
            <person name="Luo Y.B."/>
            <person name="Zou S.Q."/>
            <person name="Chen S.P."/>
            <person name="Lan S."/>
            <person name="Tsai W.C."/>
            <person name="Van de Peer Y."/>
            <person name="Liu Z.J."/>
        </authorList>
    </citation>
    <scope>NUCLEOTIDE SEQUENCE [LARGE SCALE GENOMIC DNA]</scope>
    <source>
        <strain evidence="1">Lor287</strain>
    </source>
</reference>
<sequence length="599" mass="68054">MWKLRAADFSDLLIRIRSKVRAWGNRHLSLVGRDTLIASALLPSAQFQLTHADVPRSVSLSIDRIARFFLWQKDRSTRGMRYVDWSTVCLPTSHGGLGLHSLDKWRGPLRSWHAWDLLQPSASVFHSIVRHRYGDRLLRGTPRRGKLPVLRILHEGMTHLDPLLHWRIADGASISVLEQTWLLDLEFARWPTFIDCCGMEGLMVADLLDDYGVWSLDRLRQFFGTELITLILQVTVDPDLQQDTPTLLPRFSGRTVTGLAYAALFPPPSQDKGWLKKLRMRPRERSFWWCLSLDAIPTRTWLAHRRLAIETCCPWGCIAPESRDHLLGECRCLQTVGRALQRWGGGGDPSPCLFLDCPHGWPLQLGQLLQHVYPSWFCGLSMLAGAQRQDPPPRVCHSHRHCDEGVGVCFSIGDLPHPGELGHHPALPTVFYPVVSPTPGWLKINIDGAFLPSRQAGVGIVARDSSGTVHFVAGRPLVTWDPGRTEMTALTAIRDYLTIDCNDASEVIIKGDWFNSIKYCQRCFDSRLCDAHFPDADVLRFLFELPRALLRYAPREANRAVNFCSRYAISCTFLWTCFENFSPVLSEIVQRDRENIRAF</sequence>
<gene>
    <name evidence="1" type="ORF">KSP39_PZI010699</name>
</gene>
<dbReference type="EMBL" id="JBBWWQ010000008">
    <property type="protein sequence ID" value="KAK8940606.1"/>
    <property type="molecule type" value="Genomic_DNA"/>
</dbReference>
<dbReference type="AlphaFoldDB" id="A0AAP0G6K6"/>
<dbReference type="CDD" id="cd06222">
    <property type="entry name" value="RNase_H_like"/>
    <property type="match status" value="1"/>
</dbReference>
<evidence type="ECO:0000313" key="2">
    <source>
        <dbReference type="Proteomes" id="UP001418222"/>
    </source>
</evidence>
<protein>
    <recommendedName>
        <fullName evidence="3">RNase H type-1 domain-containing protein</fullName>
    </recommendedName>
</protein>
<organism evidence="1 2">
    <name type="scientific">Platanthera zijinensis</name>
    <dbReference type="NCBI Taxonomy" id="2320716"/>
    <lineage>
        <taxon>Eukaryota</taxon>
        <taxon>Viridiplantae</taxon>
        <taxon>Streptophyta</taxon>
        <taxon>Embryophyta</taxon>
        <taxon>Tracheophyta</taxon>
        <taxon>Spermatophyta</taxon>
        <taxon>Magnoliopsida</taxon>
        <taxon>Liliopsida</taxon>
        <taxon>Asparagales</taxon>
        <taxon>Orchidaceae</taxon>
        <taxon>Orchidoideae</taxon>
        <taxon>Orchideae</taxon>
        <taxon>Orchidinae</taxon>
        <taxon>Platanthera</taxon>
    </lineage>
</organism>
<dbReference type="Proteomes" id="UP001418222">
    <property type="component" value="Unassembled WGS sequence"/>
</dbReference>
<dbReference type="InterPro" id="IPR044730">
    <property type="entry name" value="RNase_H-like_dom_plant"/>
</dbReference>
<proteinExistence type="predicted"/>
<comment type="caution">
    <text evidence="1">The sequence shown here is derived from an EMBL/GenBank/DDBJ whole genome shotgun (WGS) entry which is preliminary data.</text>
</comment>
<dbReference type="PANTHER" id="PTHR33116">
    <property type="entry name" value="REVERSE TRANSCRIPTASE ZINC-BINDING DOMAIN-CONTAINING PROTEIN-RELATED-RELATED"/>
    <property type="match status" value="1"/>
</dbReference>
<evidence type="ECO:0008006" key="3">
    <source>
        <dbReference type="Google" id="ProtNLM"/>
    </source>
</evidence>